<accession>A0ABV0IZP8</accession>
<comment type="caution">
    <text evidence="6">The sequence shown here is derived from an EMBL/GenBank/DDBJ whole genome shotgun (WGS) entry which is preliminary data.</text>
</comment>
<keyword evidence="7" id="KW-1185">Reference proteome</keyword>
<dbReference type="InterPro" id="IPR015813">
    <property type="entry name" value="Pyrv/PenolPyrv_kinase-like_dom"/>
</dbReference>
<evidence type="ECO:0000256" key="2">
    <source>
        <dbReference type="ARBA" id="ARBA00011424"/>
    </source>
</evidence>
<protein>
    <recommendedName>
        <fullName evidence="3">3-methyl-2-oxobutanoate hydroxymethyltransferase</fullName>
        <ecNumber evidence="3">2.1.2.11</ecNumber>
    </recommendedName>
</protein>
<comment type="subunit">
    <text evidence="2">Homodecamer; pentamer of dimers.</text>
</comment>
<dbReference type="RefSeq" id="WP_114059741.1">
    <property type="nucleotide sequence ID" value="NZ_CP029495.1"/>
</dbReference>
<keyword evidence="4" id="KW-0566">Pantothenate biosynthesis</keyword>
<sequence>MSSKASVSRRVTVPSIRSSKGQRKLIAATAYGRAITEVVDEWVDIVLIDDIATMGDFGQPTLLSFTLEHMVSHARAVSRSARRACVAAGLPFSSRHKSPAQALDSALRLLEAGASAVKVEGGVEMADTVAYLVKNGVPVIAQLRRISERAQGAVAEGGVVACDRMIQAARELERAGAFCLVLEGVGGDAAGRIAAAVSIPVLAGAGSDGQILDNEDILGLGGDFVQRMARQHADMLAVVEPTPIVQTSVPVLSIPVAPARARAFGRARSPAAN</sequence>
<dbReference type="InterPro" id="IPR040442">
    <property type="entry name" value="Pyrv_kinase-like_dom_sf"/>
</dbReference>
<dbReference type="Pfam" id="PF02548">
    <property type="entry name" value="Pantoate_transf"/>
    <property type="match status" value="1"/>
</dbReference>
<dbReference type="EC" id="2.1.2.11" evidence="3"/>
<dbReference type="PANTHER" id="PTHR20881:SF0">
    <property type="entry name" value="3-METHYL-2-OXOBUTANOATE HYDROXYMETHYLTRANSFERASE"/>
    <property type="match status" value="1"/>
</dbReference>
<organism evidence="6 7">
    <name type="scientific">Chromobacterium phragmitis</name>
    <dbReference type="NCBI Taxonomy" id="2202141"/>
    <lineage>
        <taxon>Bacteria</taxon>
        <taxon>Pseudomonadati</taxon>
        <taxon>Pseudomonadota</taxon>
        <taxon>Betaproteobacteria</taxon>
        <taxon>Neisseriales</taxon>
        <taxon>Chromobacteriaceae</taxon>
        <taxon>Chromobacterium</taxon>
    </lineage>
</organism>
<dbReference type="EMBL" id="JBDXMI010000001">
    <property type="protein sequence ID" value="MEO9386764.1"/>
    <property type="molecule type" value="Genomic_DNA"/>
</dbReference>
<evidence type="ECO:0000313" key="6">
    <source>
        <dbReference type="EMBL" id="MEO9386764.1"/>
    </source>
</evidence>
<gene>
    <name evidence="6" type="ORF">ABI908_21935</name>
</gene>
<keyword evidence="5" id="KW-0808">Transferase</keyword>
<dbReference type="InterPro" id="IPR003700">
    <property type="entry name" value="Pantoate_hydroxy_MeTrfase"/>
</dbReference>
<evidence type="ECO:0000256" key="4">
    <source>
        <dbReference type="ARBA" id="ARBA00022655"/>
    </source>
</evidence>
<dbReference type="Gene3D" id="3.20.20.60">
    <property type="entry name" value="Phosphoenolpyruvate-binding domains"/>
    <property type="match status" value="1"/>
</dbReference>
<proteinExistence type="inferred from homology"/>
<reference evidence="6 7" key="1">
    <citation type="submission" date="2024-05" db="EMBL/GenBank/DDBJ databases">
        <authorList>
            <person name="De Oliveira J.P."/>
            <person name="Noriler S.A."/>
            <person name="De Oliveira A.G."/>
            <person name="Sipoli D.S."/>
        </authorList>
    </citation>
    <scope>NUCLEOTIDE SEQUENCE [LARGE SCALE GENOMIC DNA]</scope>
    <source>
        <strain evidence="6 7">LABIM192</strain>
    </source>
</reference>
<evidence type="ECO:0000256" key="3">
    <source>
        <dbReference type="ARBA" id="ARBA00012618"/>
    </source>
</evidence>
<dbReference type="Proteomes" id="UP001462502">
    <property type="component" value="Unassembled WGS sequence"/>
</dbReference>
<dbReference type="PANTHER" id="PTHR20881">
    <property type="entry name" value="3-METHYL-2-OXOBUTANOATE HYDROXYMETHYLTRANSFERASE"/>
    <property type="match status" value="1"/>
</dbReference>
<name>A0ABV0IZP8_9NEIS</name>
<evidence type="ECO:0000313" key="7">
    <source>
        <dbReference type="Proteomes" id="UP001462502"/>
    </source>
</evidence>
<evidence type="ECO:0000256" key="5">
    <source>
        <dbReference type="ARBA" id="ARBA00022679"/>
    </source>
</evidence>
<comment type="similarity">
    <text evidence="1">Belongs to the PanB family.</text>
</comment>
<evidence type="ECO:0000256" key="1">
    <source>
        <dbReference type="ARBA" id="ARBA00008676"/>
    </source>
</evidence>
<dbReference type="SUPFAM" id="SSF51621">
    <property type="entry name" value="Phosphoenolpyruvate/pyruvate domain"/>
    <property type="match status" value="1"/>
</dbReference>